<comment type="caution">
    <text evidence="2">The sequence shown here is derived from an EMBL/GenBank/DDBJ whole genome shotgun (WGS) entry which is preliminary data.</text>
</comment>
<evidence type="ECO:0000313" key="3">
    <source>
        <dbReference type="Proteomes" id="UP000440578"/>
    </source>
</evidence>
<keyword evidence="3" id="KW-1185">Reference proteome</keyword>
<sequence>MKPRRVVAAKSHPYVARLLSGMLERRRAGQVLGQRPLAEDDPRRLSRFVHRGAAQPTPEEAEDMRLEWQRHQQRRTI</sequence>
<organism evidence="2 3">
    <name type="scientific">Amphibalanus amphitrite</name>
    <name type="common">Striped barnacle</name>
    <name type="synonym">Balanus amphitrite</name>
    <dbReference type="NCBI Taxonomy" id="1232801"/>
    <lineage>
        <taxon>Eukaryota</taxon>
        <taxon>Metazoa</taxon>
        <taxon>Ecdysozoa</taxon>
        <taxon>Arthropoda</taxon>
        <taxon>Crustacea</taxon>
        <taxon>Multicrustacea</taxon>
        <taxon>Cirripedia</taxon>
        <taxon>Thoracica</taxon>
        <taxon>Thoracicalcarea</taxon>
        <taxon>Balanomorpha</taxon>
        <taxon>Balanoidea</taxon>
        <taxon>Balanidae</taxon>
        <taxon>Amphibalaninae</taxon>
        <taxon>Amphibalanus</taxon>
    </lineage>
</organism>
<reference evidence="2 3" key="1">
    <citation type="submission" date="2019-07" db="EMBL/GenBank/DDBJ databases">
        <title>Draft genome assembly of a fouling barnacle, Amphibalanus amphitrite (Darwin, 1854): The first reference genome for Thecostraca.</title>
        <authorList>
            <person name="Kim W."/>
        </authorList>
    </citation>
    <scope>NUCLEOTIDE SEQUENCE [LARGE SCALE GENOMIC DNA]</scope>
    <source>
        <strain evidence="2">SNU_AA5</strain>
        <tissue evidence="2">Soma without cirri and trophi</tissue>
    </source>
</reference>
<name>A0A6A4VZW9_AMPAM</name>
<feature type="region of interest" description="Disordered" evidence="1">
    <location>
        <begin position="51"/>
        <end position="77"/>
    </location>
</feature>
<dbReference type="AlphaFoldDB" id="A0A6A4VZW9"/>
<evidence type="ECO:0000256" key="1">
    <source>
        <dbReference type="SAM" id="MobiDB-lite"/>
    </source>
</evidence>
<gene>
    <name evidence="2" type="ORF">FJT64_005492</name>
</gene>
<protein>
    <submittedName>
        <fullName evidence="2">Uncharacterized protein</fullName>
    </submittedName>
</protein>
<proteinExistence type="predicted"/>
<dbReference type="Proteomes" id="UP000440578">
    <property type="component" value="Unassembled WGS sequence"/>
</dbReference>
<evidence type="ECO:0000313" key="2">
    <source>
        <dbReference type="EMBL" id="KAF0297104.1"/>
    </source>
</evidence>
<accession>A0A6A4VZW9</accession>
<dbReference type="EMBL" id="VIIS01001514">
    <property type="protein sequence ID" value="KAF0297104.1"/>
    <property type="molecule type" value="Genomic_DNA"/>
</dbReference>
<dbReference type="OrthoDB" id="5976191at2759"/>